<dbReference type="SUPFAM" id="SSF63829">
    <property type="entry name" value="Calcium-dependent phosphotriesterase"/>
    <property type="match status" value="1"/>
</dbReference>
<dbReference type="InterPro" id="IPR015943">
    <property type="entry name" value="WD40/YVTN_repeat-like_dom_sf"/>
</dbReference>
<dbReference type="InterPro" id="IPR050640">
    <property type="entry name" value="Bact_2-comp_sensor_kinase"/>
</dbReference>
<evidence type="ECO:0000256" key="1">
    <source>
        <dbReference type="SAM" id="Phobius"/>
    </source>
</evidence>
<proteinExistence type="predicted"/>
<dbReference type="InterPro" id="IPR036890">
    <property type="entry name" value="HATPase_C_sf"/>
</dbReference>
<dbReference type="Gene3D" id="2.130.10.10">
    <property type="entry name" value="YVTN repeat-like/Quinoprotein amine dehydrogenase"/>
    <property type="match status" value="1"/>
</dbReference>
<evidence type="ECO:0000313" key="3">
    <source>
        <dbReference type="EMBL" id="MBK9718764.1"/>
    </source>
</evidence>
<dbReference type="InterPro" id="IPR013783">
    <property type="entry name" value="Ig-like_fold"/>
</dbReference>
<dbReference type="GO" id="GO:0000155">
    <property type="term" value="F:phosphorelay sensor kinase activity"/>
    <property type="evidence" value="ECO:0007669"/>
    <property type="project" value="InterPro"/>
</dbReference>
<protein>
    <submittedName>
        <fullName evidence="3">Histidine kinase</fullName>
    </submittedName>
</protein>
<organism evidence="3 4">
    <name type="scientific">Candidatus Defluviibacterium haderslevense</name>
    <dbReference type="NCBI Taxonomy" id="2981993"/>
    <lineage>
        <taxon>Bacteria</taxon>
        <taxon>Pseudomonadati</taxon>
        <taxon>Bacteroidota</taxon>
        <taxon>Saprospiria</taxon>
        <taxon>Saprospirales</taxon>
        <taxon>Saprospiraceae</taxon>
        <taxon>Candidatus Defluviibacterium</taxon>
    </lineage>
</organism>
<feature type="transmembrane region" description="Helical" evidence="1">
    <location>
        <begin position="476"/>
        <end position="498"/>
    </location>
</feature>
<dbReference type="GO" id="GO:0016020">
    <property type="term" value="C:membrane"/>
    <property type="evidence" value="ECO:0007669"/>
    <property type="project" value="InterPro"/>
</dbReference>
<dbReference type="InterPro" id="IPR010559">
    <property type="entry name" value="Sig_transdc_His_kin_internal"/>
</dbReference>
<evidence type="ECO:0000259" key="2">
    <source>
        <dbReference type="Pfam" id="PF06580"/>
    </source>
</evidence>
<dbReference type="PANTHER" id="PTHR34220">
    <property type="entry name" value="SENSOR HISTIDINE KINASE YPDA"/>
    <property type="match status" value="1"/>
</dbReference>
<dbReference type="Proteomes" id="UP000808349">
    <property type="component" value="Unassembled WGS sequence"/>
</dbReference>
<keyword evidence="3" id="KW-0418">Kinase</keyword>
<comment type="caution">
    <text evidence="3">The sequence shown here is derived from an EMBL/GenBank/DDBJ whole genome shotgun (WGS) entry which is preliminary data.</text>
</comment>
<dbReference type="Gene3D" id="2.60.40.10">
    <property type="entry name" value="Immunoglobulins"/>
    <property type="match status" value="1"/>
</dbReference>
<gene>
    <name evidence="3" type="ORF">IPO85_14855</name>
</gene>
<dbReference type="Pfam" id="PF06580">
    <property type="entry name" value="His_kinase"/>
    <property type="match status" value="1"/>
</dbReference>
<dbReference type="AlphaFoldDB" id="A0A9D7XE79"/>
<dbReference type="EMBL" id="JADKFW010000013">
    <property type="protein sequence ID" value="MBK9718764.1"/>
    <property type="molecule type" value="Genomic_DNA"/>
</dbReference>
<keyword evidence="1" id="KW-0812">Transmembrane</keyword>
<keyword evidence="1" id="KW-1133">Transmembrane helix</keyword>
<dbReference type="Gene3D" id="3.30.565.10">
    <property type="entry name" value="Histidine kinase-like ATPase, C-terminal domain"/>
    <property type="match status" value="1"/>
</dbReference>
<keyword evidence="3" id="KW-0808">Transferase</keyword>
<sequence length="720" mass="82921">MKHQLNTNNYFLDDNGFLFEGTQVGIFIYNATSEVPIIQLFKDCIVSSINKDIEGNYWISTLNKGVFYLPKGFLNIKFTAFPQLNKINTISVHGDQTILFTEDNKLWWTDQSGEITQISGYSTLEDYKIRPVKRPIYIDSNTIMLGGNNIVYFNAMELNPKLKIVIPRNLKQVYAKSLVFLSDTLYFSNNKQLNKVIRFKEKAYHTSFAPSDQQRIFAIALNGNQIYISTLKTVYKLEQDTLIPVKSFVNTPFRKFRFFQGVLVGITHDYQLIVGFPTLNENQFRIQTILEDCSWMDMNYIFHSNVLLRSDKGYYILNISKDTATLTPSENVLLPSFPQEIVCDSPYVYFLSVDNTITRIHNAEVLSIPYPPKMIVRSFMVDGNFFNFNLPIKLKKNAASNIVIEFTGVGFDRKKISYQYSINEGPWIDVEENRILFVDPRPGTYKVNIRCRSDSSAFSDPAVIDFVIAPPWYNHVLFYMAMVFLLIVLIFLVGKYLLKRNARLKELKHQEELRFLTSEFKSLNALMNPHFIFNSLNNIQYLINDDNKVLANQYLSVFSKLIRQNMENINNDLISLDKEMNLVENYLQLEKLRFKERLNFSIELSDDVDISSIFVPPLLIQPLVENAIKHGILPNDNKPGNIKIDISEQGEYIKISILDNGVGLDKSSTHKGLQQSISNIKSRLKQLELIHGKVFRLELKSMINASGMIEGAESTITILQ</sequence>
<feature type="domain" description="Signal transduction histidine kinase internal region" evidence="2">
    <location>
        <begin position="519"/>
        <end position="598"/>
    </location>
</feature>
<dbReference type="SUPFAM" id="SSF55874">
    <property type="entry name" value="ATPase domain of HSP90 chaperone/DNA topoisomerase II/histidine kinase"/>
    <property type="match status" value="1"/>
</dbReference>
<reference evidence="3 4" key="1">
    <citation type="submission" date="2020-10" db="EMBL/GenBank/DDBJ databases">
        <title>Connecting structure to function with the recovery of over 1000 high-quality activated sludge metagenome-assembled genomes encoding full-length rRNA genes using long-read sequencing.</title>
        <authorList>
            <person name="Singleton C.M."/>
            <person name="Petriglieri F."/>
            <person name="Kristensen J.M."/>
            <person name="Kirkegaard R.H."/>
            <person name="Michaelsen T.Y."/>
            <person name="Andersen M.H."/>
            <person name="Karst S.M."/>
            <person name="Dueholm M.S."/>
            <person name="Nielsen P.H."/>
            <person name="Albertsen M."/>
        </authorList>
    </citation>
    <scope>NUCLEOTIDE SEQUENCE [LARGE SCALE GENOMIC DNA]</scope>
    <source>
        <strain evidence="3">Ribe_18-Q3-R11-54_BAT3C.373</strain>
    </source>
</reference>
<accession>A0A9D7XE79</accession>
<name>A0A9D7XE79_9BACT</name>
<evidence type="ECO:0000313" key="4">
    <source>
        <dbReference type="Proteomes" id="UP000808349"/>
    </source>
</evidence>
<keyword evidence="1" id="KW-0472">Membrane</keyword>
<dbReference type="PANTHER" id="PTHR34220:SF7">
    <property type="entry name" value="SENSOR HISTIDINE KINASE YPDA"/>
    <property type="match status" value="1"/>
</dbReference>